<gene>
    <name evidence="1" type="ORF">PCOR1329_LOCUS6996</name>
</gene>
<accession>A0ABN9Q1B1</accession>
<proteinExistence type="predicted"/>
<dbReference type="Proteomes" id="UP001189429">
    <property type="component" value="Unassembled WGS sequence"/>
</dbReference>
<evidence type="ECO:0000313" key="1">
    <source>
        <dbReference type="EMBL" id="CAK0798123.1"/>
    </source>
</evidence>
<name>A0ABN9Q1B1_9DINO</name>
<sequence>MYARPKKLNKKKWLALWRKTPYVRHGKSRRGEISKAKWSCSAKQLQSLSERQIVLEMTAAGFLKDWSQHACPHCGEGQVSKLQRRACGTWAHRCCRKSCQTYILPQACHPVLSTARGRDYQSLKDQMIILFGLVAGLTTAQNHLLRESSKNFISNMSTRLDQARQKFVLREEKKIRFGDPLQKQWLDVEADEVDLGKEQVGDKMKRNQWAGIVERGRPESLVIFKTSAKLTKPRAPGPGPITKKDWAPMAKKHLKGRKILFHTDGARAYKIGMNRKSKLDGVVHDYVVHKLKKHGASKKLKATCVQLFSHCIEGKTVHAKGGTQIIDRCCCVCGSTWGRALPPFQASESTTPECALRSGITGTWALISGRRQATCSGLCCEFLGVASHLYVVFSLTVTSHLHAALSLTAARAFYNP</sequence>
<protein>
    <recommendedName>
        <fullName evidence="3">ISXO2-like transposase domain-containing protein</fullName>
    </recommendedName>
</protein>
<evidence type="ECO:0000313" key="2">
    <source>
        <dbReference type="Proteomes" id="UP001189429"/>
    </source>
</evidence>
<evidence type="ECO:0008006" key="3">
    <source>
        <dbReference type="Google" id="ProtNLM"/>
    </source>
</evidence>
<organism evidence="1 2">
    <name type="scientific">Prorocentrum cordatum</name>
    <dbReference type="NCBI Taxonomy" id="2364126"/>
    <lineage>
        <taxon>Eukaryota</taxon>
        <taxon>Sar</taxon>
        <taxon>Alveolata</taxon>
        <taxon>Dinophyceae</taxon>
        <taxon>Prorocentrales</taxon>
        <taxon>Prorocentraceae</taxon>
        <taxon>Prorocentrum</taxon>
    </lineage>
</organism>
<dbReference type="EMBL" id="CAUYUJ010001891">
    <property type="protein sequence ID" value="CAK0798123.1"/>
    <property type="molecule type" value="Genomic_DNA"/>
</dbReference>
<keyword evidence="2" id="KW-1185">Reference proteome</keyword>
<comment type="caution">
    <text evidence="1">The sequence shown here is derived from an EMBL/GenBank/DDBJ whole genome shotgun (WGS) entry which is preliminary data.</text>
</comment>
<reference evidence="1" key="1">
    <citation type="submission" date="2023-10" db="EMBL/GenBank/DDBJ databases">
        <authorList>
            <person name="Chen Y."/>
            <person name="Shah S."/>
            <person name="Dougan E. K."/>
            <person name="Thang M."/>
            <person name="Chan C."/>
        </authorList>
    </citation>
    <scope>NUCLEOTIDE SEQUENCE [LARGE SCALE GENOMIC DNA]</scope>
</reference>